<dbReference type="RefSeq" id="WP_265673879.1">
    <property type="nucleotide sequence ID" value="NZ_JAKRRY010000004.1"/>
</dbReference>
<dbReference type="Proteomes" id="UP001155587">
    <property type="component" value="Unassembled WGS sequence"/>
</dbReference>
<dbReference type="EMBL" id="JAKRRY010000004">
    <property type="protein sequence ID" value="MCW8345439.1"/>
    <property type="molecule type" value="Genomic_DNA"/>
</dbReference>
<accession>A0A9X3HVM7</accession>
<evidence type="ECO:0008006" key="3">
    <source>
        <dbReference type="Google" id="ProtNLM"/>
    </source>
</evidence>
<keyword evidence="2" id="KW-1185">Reference proteome</keyword>
<sequence>MFKGIIAVLSLTLSIPVVGEEQRIDEAKLNAIEQLPIACDNYIKRGYTNVQACFPAVVGNRITDLDVKGLTVQQFNSLSWPVSARHVGLPDLKTKFDTTYDTYPVWQSWMTLNDFYVLDDKEDMTWFSSRSSIPQSCKKLVAGDEKGNSRLSEFLVKHKSVPVGPKVQVLTMDKTASGHRVYDEQKNKLKFQVYFNNVAYNSLLEYEDEIKLGGVKFKSGTFNGVNDSERGAIFVKAAWKILQEDNTDLHRTVSFVVNDETETCELELVGLVGLHIVSRDIPSNLANAYKGNLWTWSTYEYKHNSPTTTEFDDGSYLDSRWLFFSKEMSKEEIENQCFYGEKAKLSNYKVADKTSCVVNNPNIKPSVILSNDYGEFSDDFPVDPESPILNTVWKNYTPVGVQWSEGGVLMSTAKNKRTDSDDQPFLANNVLEPYTPLSGCSQCHTQGNKTQEGELRNEMMFLNDNTRRKEGWVDFNLLTIRKIK</sequence>
<name>A0A9X3HVM7_9VIBR</name>
<evidence type="ECO:0000313" key="1">
    <source>
        <dbReference type="EMBL" id="MCW8345439.1"/>
    </source>
</evidence>
<reference evidence="1" key="1">
    <citation type="submission" date="2022-02" db="EMBL/GenBank/DDBJ databases">
        <title>Vibrio sp. nov, a new bacterium isolated from seawater.</title>
        <authorList>
            <person name="Yuan Y."/>
        </authorList>
    </citation>
    <scope>NUCLEOTIDE SEQUENCE</scope>
    <source>
        <strain evidence="1">ZSDZ65</strain>
    </source>
</reference>
<evidence type="ECO:0000313" key="2">
    <source>
        <dbReference type="Proteomes" id="UP001155587"/>
    </source>
</evidence>
<protein>
    <recommendedName>
        <fullName evidence="3">Cytochrome c family protein</fullName>
    </recommendedName>
</protein>
<comment type="caution">
    <text evidence="1">The sequence shown here is derived from an EMBL/GenBank/DDBJ whole genome shotgun (WGS) entry which is preliminary data.</text>
</comment>
<organism evidence="1 2">
    <name type="scientific">Vibrio qingdaonensis</name>
    <dbReference type="NCBI Taxonomy" id="2829491"/>
    <lineage>
        <taxon>Bacteria</taxon>
        <taxon>Pseudomonadati</taxon>
        <taxon>Pseudomonadota</taxon>
        <taxon>Gammaproteobacteria</taxon>
        <taxon>Vibrionales</taxon>
        <taxon>Vibrionaceae</taxon>
        <taxon>Vibrio</taxon>
    </lineage>
</organism>
<dbReference type="AlphaFoldDB" id="A0A9X3HVM7"/>
<gene>
    <name evidence="1" type="ORF">MD535_05260</name>
</gene>
<proteinExistence type="predicted"/>